<dbReference type="RefSeq" id="WP_135952760.1">
    <property type="nucleotide sequence ID" value="NZ_CAPOAU010000138.1"/>
</dbReference>
<protein>
    <recommendedName>
        <fullName evidence="2">vWA-MoxR associated protein N-terminal HTH domain-containing protein</fullName>
    </recommendedName>
</protein>
<dbReference type="Proteomes" id="UP000310760">
    <property type="component" value="Unassembled WGS sequence"/>
</dbReference>
<comment type="caution">
    <text evidence="3">The sequence shown here is derived from an EMBL/GenBank/DDBJ whole genome shotgun (WGS) entry which is preliminary data.</text>
</comment>
<proteinExistence type="predicted"/>
<evidence type="ECO:0000259" key="2">
    <source>
        <dbReference type="Pfam" id="PF26355"/>
    </source>
</evidence>
<dbReference type="GO" id="GO:0006355">
    <property type="term" value="P:regulation of DNA-templated transcription"/>
    <property type="evidence" value="ECO:0007669"/>
    <property type="project" value="InterPro"/>
</dbReference>
<feature type="domain" description="vWA-MoxR associated protein N-terminal HTH" evidence="2">
    <location>
        <begin position="220"/>
        <end position="285"/>
    </location>
</feature>
<dbReference type="SUPFAM" id="SSF46894">
    <property type="entry name" value="C-terminal effector domain of the bipartite response regulators"/>
    <property type="match status" value="1"/>
</dbReference>
<feature type="coiled-coil region" evidence="1">
    <location>
        <begin position="147"/>
        <end position="205"/>
    </location>
</feature>
<reference evidence="3 4" key="1">
    <citation type="submission" date="2019-04" db="EMBL/GenBank/DDBJ databases">
        <title>Microbes associate with the intestines of laboratory mice.</title>
        <authorList>
            <person name="Navarre W."/>
            <person name="Wong E."/>
            <person name="Huang K."/>
            <person name="Tropini C."/>
            <person name="Ng K."/>
            <person name="Yu B."/>
        </authorList>
    </citation>
    <scope>NUCLEOTIDE SEQUENCE [LARGE SCALE GENOMIC DNA]</scope>
    <source>
        <strain evidence="3 4">NM22_B1</strain>
    </source>
</reference>
<organism evidence="3 4">
    <name type="scientific">Phocaeicola sartorii</name>
    <dbReference type="NCBI Taxonomy" id="671267"/>
    <lineage>
        <taxon>Bacteria</taxon>
        <taxon>Pseudomonadati</taxon>
        <taxon>Bacteroidota</taxon>
        <taxon>Bacteroidia</taxon>
        <taxon>Bacteroidales</taxon>
        <taxon>Bacteroidaceae</taxon>
        <taxon>Phocaeicola</taxon>
    </lineage>
</organism>
<evidence type="ECO:0000313" key="4">
    <source>
        <dbReference type="Proteomes" id="UP000310760"/>
    </source>
</evidence>
<dbReference type="InterPro" id="IPR058651">
    <property type="entry name" value="HTH_VMAP-M9"/>
</dbReference>
<gene>
    <name evidence="3" type="ORF">E5339_20710</name>
</gene>
<name>A0A4S2FC49_9BACT</name>
<accession>A0A4S2FC49</accession>
<dbReference type="GO" id="GO:0003677">
    <property type="term" value="F:DNA binding"/>
    <property type="evidence" value="ECO:0007669"/>
    <property type="project" value="InterPro"/>
</dbReference>
<evidence type="ECO:0000256" key="1">
    <source>
        <dbReference type="SAM" id="Coils"/>
    </source>
</evidence>
<sequence length="319" mass="38294">MIEIDGEYWYSQLEAADFLSMTWRTVIHIKRNVKEIRTMKIANQNYYEFKSLAGYNLEHQRPSKRRDLKLWKHPELKNSELITDGELTLNYYSTKQARAVLNLDYGTYERFYTTMTNNKIGSFQSGRRIFWLRKDIDSLKERFDSSADISAQKLSELRQKVADLTRENERLNKENVILKYHLHISEEKKQEYEAKYTRNKNMEKEKNNTIANLETRILHMKELYDLLSRTVFVIAGFRLNNFEKNVFRQYLQGESYDKIAEKWHSDVDTVRNCSYRTLEKVENLLERFNESKDLLPEIQSSITKTNEINRHISKRNKKQ</sequence>
<keyword evidence="1" id="KW-0175">Coiled coil</keyword>
<dbReference type="InterPro" id="IPR016032">
    <property type="entry name" value="Sig_transdc_resp-reg_C-effctor"/>
</dbReference>
<dbReference type="Pfam" id="PF26355">
    <property type="entry name" value="HTH_VMAP-M9"/>
    <property type="match status" value="1"/>
</dbReference>
<dbReference type="EMBL" id="SRYJ01000075">
    <property type="protein sequence ID" value="TGY66825.1"/>
    <property type="molecule type" value="Genomic_DNA"/>
</dbReference>
<evidence type="ECO:0000313" key="3">
    <source>
        <dbReference type="EMBL" id="TGY66825.1"/>
    </source>
</evidence>
<dbReference type="AlphaFoldDB" id="A0A4S2FC49"/>